<gene>
    <name evidence="1" type="ORF">HYN51_09305</name>
</gene>
<dbReference type="AlphaFoldDB" id="A0A2Y9U258"/>
<evidence type="ECO:0000313" key="2">
    <source>
        <dbReference type="Proteomes" id="UP000244908"/>
    </source>
</evidence>
<sequence>MTNTLTQTTPDTSITILRTLIADLQYTQLSDIELHDLSSIAAESIEGLCHGLLHTGESLENGIQPQPQNLGQLGAWLKASAHIIPILLELYEQSTTQLFQMQNQNVNHG</sequence>
<reference evidence="1 2" key="1">
    <citation type="journal article" date="2019" name="Int. J. Syst. Evol. Microbiol.">
        <title>Limnobaculum parvum gen. nov., sp. nov., isolated from a freshwater lake.</title>
        <authorList>
            <person name="Baek C."/>
            <person name="Shin S.K."/>
            <person name="Yi H."/>
        </authorList>
    </citation>
    <scope>NUCLEOTIDE SEQUENCE [LARGE SCALE GENOMIC DNA]</scope>
    <source>
        <strain evidence="1 2">HYN0051</strain>
    </source>
</reference>
<organism evidence="1 2">
    <name type="scientific">Limnobaculum parvum</name>
    <dbReference type="NCBI Taxonomy" id="2172103"/>
    <lineage>
        <taxon>Bacteria</taxon>
        <taxon>Pseudomonadati</taxon>
        <taxon>Pseudomonadota</taxon>
        <taxon>Gammaproteobacteria</taxon>
        <taxon>Enterobacterales</taxon>
        <taxon>Budviciaceae</taxon>
        <taxon>Limnobaculum</taxon>
    </lineage>
</organism>
<keyword evidence="2" id="KW-1185">Reference proteome</keyword>
<dbReference type="EMBL" id="CP029185">
    <property type="protein sequence ID" value="AWH90057.1"/>
    <property type="molecule type" value="Genomic_DNA"/>
</dbReference>
<accession>A0A2Y9U258</accession>
<dbReference type="OrthoDB" id="6432358at2"/>
<dbReference type="KEGG" id="lpv:HYN51_09305"/>
<dbReference type="Proteomes" id="UP000244908">
    <property type="component" value="Chromosome"/>
</dbReference>
<proteinExistence type="predicted"/>
<evidence type="ECO:0000313" key="1">
    <source>
        <dbReference type="EMBL" id="AWH90057.1"/>
    </source>
</evidence>
<protein>
    <submittedName>
        <fullName evidence="1">Uncharacterized protein</fullName>
    </submittedName>
</protein>
<name>A0A2Y9U258_9GAMM</name>